<dbReference type="EMBL" id="QNRI01000019">
    <property type="protein sequence ID" value="RBO91296.1"/>
    <property type="molecule type" value="Genomic_DNA"/>
</dbReference>
<evidence type="ECO:0000313" key="3">
    <source>
        <dbReference type="Proteomes" id="UP000252254"/>
    </source>
</evidence>
<dbReference type="AlphaFoldDB" id="A0A366DMM5"/>
<dbReference type="InterPro" id="IPR022496">
    <property type="entry name" value="T6A_TsaB"/>
</dbReference>
<dbReference type="OrthoDB" id="9784166at2"/>
<dbReference type="GO" id="GO:0005829">
    <property type="term" value="C:cytosol"/>
    <property type="evidence" value="ECO:0007669"/>
    <property type="project" value="TreeGrafter"/>
</dbReference>
<dbReference type="RefSeq" id="WP_113870191.1">
    <property type="nucleotide sequence ID" value="NZ_BAABQN010000020.1"/>
</dbReference>
<dbReference type="PANTHER" id="PTHR11735">
    <property type="entry name" value="TRNA N6-ADENOSINE THREONYLCARBAMOYLTRANSFERASE"/>
    <property type="match status" value="1"/>
</dbReference>
<dbReference type="Pfam" id="PF00814">
    <property type="entry name" value="TsaD"/>
    <property type="match status" value="1"/>
</dbReference>
<name>A0A366DMM5_9BACI</name>
<dbReference type="NCBIfam" id="TIGR03725">
    <property type="entry name" value="T6A_YeaZ"/>
    <property type="match status" value="1"/>
</dbReference>
<dbReference type="InterPro" id="IPR043129">
    <property type="entry name" value="ATPase_NBD"/>
</dbReference>
<dbReference type="Proteomes" id="UP000252254">
    <property type="component" value="Unassembled WGS sequence"/>
</dbReference>
<evidence type="ECO:0000313" key="2">
    <source>
        <dbReference type="EMBL" id="RBO91296.1"/>
    </source>
</evidence>
<sequence>MSILAIDTSNETLGVAIHDGAKTIAAYIANSKTKHSKRLMPVINQLMQDANMTPQDLTRIVVAKGPGSYTGVRIGLSTAKMMAWTLQIPVIGISSLETLALHAITQPELICPFFDARRGLVYTGLYQRRDAHQAKLIKDEQNVLMEDWLYELRELNQSILFLSPDLALYRDLIQSILGEKAIFPMEPFHHPSPALLAVAGSERAEDPVHQLTPNYLRLVEAEAKWLAKQKEHSNE</sequence>
<accession>A0A366DMM5</accession>
<dbReference type="CDD" id="cd24032">
    <property type="entry name" value="ASKHA_NBD_TsaB"/>
    <property type="match status" value="1"/>
</dbReference>
<dbReference type="SUPFAM" id="SSF53067">
    <property type="entry name" value="Actin-like ATPase domain"/>
    <property type="match status" value="2"/>
</dbReference>
<dbReference type="STRING" id="200904.GCA_900168775_02187"/>
<keyword evidence="3" id="KW-1185">Reference proteome</keyword>
<dbReference type="PANTHER" id="PTHR11735:SF11">
    <property type="entry name" value="TRNA THREONYLCARBAMOYLADENOSINE BIOSYNTHESIS PROTEIN TSAB"/>
    <property type="match status" value="1"/>
</dbReference>
<dbReference type="GO" id="GO:0002949">
    <property type="term" value="P:tRNA threonylcarbamoyladenosine modification"/>
    <property type="evidence" value="ECO:0007669"/>
    <property type="project" value="InterPro"/>
</dbReference>
<feature type="domain" description="Gcp-like" evidence="1">
    <location>
        <begin position="32"/>
        <end position="225"/>
    </location>
</feature>
<dbReference type="Gene3D" id="3.30.420.40">
    <property type="match status" value="2"/>
</dbReference>
<evidence type="ECO:0000259" key="1">
    <source>
        <dbReference type="Pfam" id="PF00814"/>
    </source>
</evidence>
<protein>
    <submittedName>
        <fullName evidence="2">tRNA threonylcarbamoyladenosine biosynthesis protein TsaB</fullName>
    </submittedName>
</protein>
<comment type="caution">
    <text evidence="2">The sequence shown here is derived from an EMBL/GenBank/DDBJ whole genome shotgun (WGS) entry which is preliminary data.</text>
</comment>
<organism evidence="2 3">
    <name type="scientific">Paraliobacillus ryukyuensis</name>
    <dbReference type="NCBI Taxonomy" id="200904"/>
    <lineage>
        <taxon>Bacteria</taxon>
        <taxon>Bacillati</taxon>
        <taxon>Bacillota</taxon>
        <taxon>Bacilli</taxon>
        <taxon>Bacillales</taxon>
        <taxon>Bacillaceae</taxon>
        <taxon>Paraliobacillus</taxon>
    </lineage>
</organism>
<dbReference type="InterPro" id="IPR000905">
    <property type="entry name" value="Gcp-like_dom"/>
</dbReference>
<reference evidence="2 3" key="1">
    <citation type="submission" date="2018-06" db="EMBL/GenBank/DDBJ databases">
        <title>Genomic Encyclopedia of Type Strains, Phase IV (KMG-IV): sequencing the most valuable type-strain genomes for metagenomic binning, comparative biology and taxonomic classification.</title>
        <authorList>
            <person name="Goeker M."/>
        </authorList>
    </citation>
    <scope>NUCLEOTIDE SEQUENCE [LARGE SCALE GENOMIC DNA]</scope>
    <source>
        <strain evidence="2 3">DSM 15140</strain>
    </source>
</reference>
<proteinExistence type="predicted"/>
<gene>
    <name evidence="2" type="ORF">DES48_11921</name>
</gene>